<evidence type="ECO:0000256" key="6">
    <source>
        <dbReference type="ARBA" id="ARBA00023157"/>
    </source>
</evidence>
<dbReference type="PANTHER" id="PTHR11452:SF75">
    <property type="entry name" value="ALPHA-GALACTOSIDASE MEL1"/>
    <property type="match status" value="1"/>
</dbReference>
<dbReference type="GO" id="GO:0004557">
    <property type="term" value="F:alpha-galactosidase activity"/>
    <property type="evidence" value="ECO:0007669"/>
    <property type="project" value="UniProtKB-EC"/>
</dbReference>
<dbReference type="EC" id="3.2.1.22" evidence="3 8"/>
<dbReference type="SUPFAM" id="SSF51445">
    <property type="entry name" value="(Trans)glycosidases"/>
    <property type="match status" value="1"/>
</dbReference>
<evidence type="ECO:0000313" key="11">
    <source>
        <dbReference type="EMBL" id="KAK5574590.1"/>
    </source>
</evidence>
<comment type="catalytic activity">
    <reaction evidence="1 8">
        <text>Hydrolysis of terminal, non-reducing alpha-D-galactose residues in alpha-D-galactosides, including galactose oligosaccharides, galactomannans and galactolipids.</text>
        <dbReference type="EC" id="3.2.1.22"/>
    </reaction>
</comment>
<dbReference type="InterPro" id="IPR017853">
    <property type="entry name" value="GH"/>
</dbReference>
<accession>A0AAN7TY74</accession>
<dbReference type="InterPro" id="IPR013785">
    <property type="entry name" value="Aldolase_TIM"/>
</dbReference>
<dbReference type="GO" id="GO:0005995">
    <property type="term" value="P:melibiose catabolic process"/>
    <property type="evidence" value="ECO:0007669"/>
    <property type="project" value="UniProtKB-ARBA"/>
</dbReference>
<evidence type="ECO:0000259" key="10">
    <source>
        <dbReference type="Pfam" id="PF17801"/>
    </source>
</evidence>
<dbReference type="FunFam" id="2.60.40.1180:FF:000008">
    <property type="entry name" value="Alpha-galactosidase"/>
    <property type="match status" value="1"/>
</dbReference>
<feature type="chain" id="PRO_5042888650" description="Alpha-galactosidase" evidence="9">
    <location>
        <begin position="20"/>
        <end position="390"/>
    </location>
</feature>
<dbReference type="AlphaFoldDB" id="A0AAN7TY74"/>
<dbReference type="Proteomes" id="UP001344447">
    <property type="component" value="Unassembled WGS sequence"/>
</dbReference>
<dbReference type="PANTHER" id="PTHR11452">
    <property type="entry name" value="ALPHA-GALACTOSIDASE/ALPHA-N-ACETYLGALACTOSAMINIDASE"/>
    <property type="match status" value="1"/>
</dbReference>
<protein>
    <recommendedName>
        <fullName evidence="3 8">Alpha-galactosidase</fullName>
        <ecNumber evidence="3 8">3.2.1.22</ecNumber>
    </recommendedName>
    <alternativeName>
        <fullName evidence="8">Melibiase</fullName>
    </alternativeName>
</protein>
<dbReference type="EMBL" id="JAVFKY010000006">
    <property type="protein sequence ID" value="KAK5574590.1"/>
    <property type="molecule type" value="Genomic_DNA"/>
</dbReference>
<evidence type="ECO:0000313" key="12">
    <source>
        <dbReference type="Proteomes" id="UP001344447"/>
    </source>
</evidence>
<keyword evidence="7 8" id="KW-0326">Glycosidase</keyword>
<keyword evidence="5 8" id="KW-0378">Hydrolase</keyword>
<dbReference type="FunFam" id="3.20.20.70:FF:000202">
    <property type="entry name" value="Alpha-galactosidase"/>
    <property type="match status" value="1"/>
</dbReference>
<name>A0AAN7TY74_9MYCE</name>
<dbReference type="Pfam" id="PF16499">
    <property type="entry name" value="Melibiase_2"/>
    <property type="match status" value="1"/>
</dbReference>
<reference evidence="11 12" key="1">
    <citation type="submission" date="2023-11" db="EMBL/GenBank/DDBJ databases">
        <title>Dfirmibasis_genome.</title>
        <authorList>
            <person name="Edelbroek B."/>
            <person name="Kjellin J."/>
            <person name="Jerlstrom-Hultqvist J."/>
            <person name="Soderbom F."/>
        </authorList>
    </citation>
    <scope>NUCLEOTIDE SEQUENCE [LARGE SCALE GENOMIC DNA]</scope>
    <source>
        <strain evidence="11 12">TNS-C-14</strain>
    </source>
</reference>
<evidence type="ECO:0000256" key="1">
    <source>
        <dbReference type="ARBA" id="ARBA00001255"/>
    </source>
</evidence>
<organism evidence="11 12">
    <name type="scientific">Dictyostelium firmibasis</name>
    <dbReference type="NCBI Taxonomy" id="79012"/>
    <lineage>
        <taxon>Eukaryota</taxon>
        <taxon>Amoebozoa</taxon>
        <taxon>Evosea</taxon>
        <taxon>Eumycetozoa</taxon>
        <taxon>Dictyostelia</taxon>
        <taxon>Dictyosteliales</taxon>
        <taxon>Dictyosteliaceae</taxon>
        <taxon>Dictyostelium</taxon>
    </lineage>
</organism>
<evidence type="ECO:0000256" key="8">
    <source>
        <dbReference type="RuleBase" id="RU361168"/>
    </source>
</evidence>
<comment type="caution">
    <text evidence="11">The sequence shown here is derived from an EMBL/GenBank/DDBJ whole genome shotgun (WGS) entry which is preliminary data.</text>
</comment>
<dbReference type="InterPro" id="IPR013780">
    <property type="entry name" value="Glyco_hydro_b"/>
</dbReference>
<sequence length="390" mass="42677">MIKVATALLATIAFATVNALDNGLGLTPQMGWNSWNFYACNINESVIMDTAKAMVSNGMADAGYKYVNIDDCWAGGRYPNGTVYADPNNFPNGIKYVADYIHSLGLKIGIYTDAGTETCQKRVGSYGYEINDAQTYAEWGIDYVKEDWCYATLENPEQRYQIMANALNSTGRQIFFSLCDWGYLSPWTFGISVGNSWRTTPDIKDNWDSMLANLMAQAPISSFSGIGGWNDPDMLEVGNGGMSSIEYTSHFSLWSLLNAPLIAGCDLIDIDDETLQILTAPEVIAVNQDPLGVQGSLVKSFNGGLQQIWAKPMLDGSRAVVLFNTDTNPASIQLNWADIWLVPSQDAIVRDLWAQSNLGSYTSSFESTNEIPPHGCIMLSILPSNGNSSN</sequence>
<dbReference type="PRINTS" id="PR00740">
    <property type="entry name" value="GLHYDRLASE27"/>
</dbReference>
<evidence type="ECO:0000256" key="2">
    <source>
        <dbReference type="ARBA" id="ARBA00009743"/>
    </source>
</evidence>
<dbReference type="Gene3D" id="3.20.20.70">
    <property type="entry name" value="Aldolase class I"/>
    <property type="match status" value="1"/>
</dbReference>
<dbReference type="InterPro" id="IPR002241">
    <property type="entry name" value="Glyco_hydro_27"/>
</dbReference>
<dbReference type="CDD" id="cd14792">
    <property type="entry name" value="GH27"/>
    <property type="match status" value="1"/>
</dbReference>
<comment type="similarity">
    <text evidence="2 8">Belongs to the glycosyl hydrolase 27 family.</text>
</comment>
<dbReference type="InterPro" id="IPR041233">
    <property type="entry name" value="Melibiase_C"/>
</dbReference>
<evidence type="ECO:0000256" key="3">
    <source>
        <dbReference type="ARBA" id="ARBA00012755"/>
    </source>
</evidence>
<evidence type="ECO:0000256" key="7">
    <source>
        <dbReference type="ARBA" id="ARBA00023295"/>
    </source>
</evidence>
<feature type="signal peptide" evidence="9">
    <location>
        <begin position="1"/>
        <end position="19"/>
    </location>
</feature>
<evidence type="ECO:0000256" key="4">
    <source>
        <dbReference type="ARBA" id="ARBA00022729"/>
    </source>
</evidence>
<dbReference type="Gene3D" id="2.60.40.1180">
    <property type="entry name" value="Golgi alpha-mannosidase II"/>
    <property type="match status" value="1"/>
</dbReference>
<dbReference type="SUPFAM" id="SSF51011">
    <property type="entry name" value="Glycosyl hydrolase domain"/>
    <property type="match status" value="1"/>
</dbReference>
<feature type="domain" description="Alpha galactosidase C-terminal" evidence="10">
    <location>
        <begin position="305"/>
        <end position="380"/>
    </location>
</feature>
<evidence type="ECO:0000256" key="9">
    <source>
        <dbReference type="SAM" id="SignalP"/>
    </source>
</evidence>
<proteinExistence type="inferred from homology"/>
<keyword evidence="4 9" id="KW-0732">Signal</keyword>
<gene>
    <name evidence="11" type="ORF">RB653_009843</name>
</gene>
<keyword evidence="6 8" id="KW-1015">Disulfide bond</keyword>
<evidence type="ECO:0000256" key="5">
    <source>
        <dbReference type="ARBA" id="ARBA00022801"/>
    </source>
</evidence>
<dbReference type="Pfam" id="PF17801">
    <property type="entry name" value="Melibiase_C"/>
    <property type="match status" value="1"/>
</dbReference>
<keyword evidence="12" id="KW-1185">Reference proteome</keyword>